<keyword evidence="2" id="KW-0472">Membrane</keyword>
<accession>A0AAV3T8E3</accession>
<reference evidence="3 4" key="1">
    <citation type="journal article" date="2019" name="Int. J. Syst. Evol. Microbiol.">
        <title>The Global Catalogue of Microorganisms (GCM) 10K type strain sequencing project: providing services to taxonomists for standard genome sequencing and annotation.</title>
        <authorList>
            <consortium name="The Broad Institute Genomics Platform"/>
            <consortium name="The Broad Institute Genome Sequencing Center for Infectious Disease"/>
            <person name="Wu L."/>
            <person name="Ma J."/>
        </authorList>
    </citation>
    <scope>NUCLEOTIDE SEQUENCE [LARGE SCALE GENOMIC DNA]</scope>
    <source>
        <strain evidence="3 4">JCM 16328</strain>
    </source>
</reference>
<name>A0AAV3T8E3_9EURY</name>
<feature type="transmembrane region" description="Helical" evidence="2">
    <location>
        <begin position="63"/>
        <end position="89"/>
    </location>
</feature>
<keyword evidence="2" id="KW-1133">Transmembrane helix</keyword>
<feature type="transmembrane region" description="Helical" evidence="2">
    <location>
        <begin position="295"/>
        <end position="315"/>
    </location>
</feature>
<dbReference type="AlphaFoldDB" id="A0AAV3T8E3"/>
<dbReference type="Proteomes" id="UP001500420">
    <property type="component" value="Unassembled WGS sequence"/>
</dbReference>
<evidence type="ECO:0000256" key="1">
    <source>
        <dbReference type="SAM" id="MobiDB-lite"/>
    </source>
</evidence>
<sequence length="417" mass="45742">MVVTAGLVSLFVLVIVTQFYGDRTYQTATIIGFLGHIFVTLVIVPIVPYGWDIQKFHHVGATLIGGEIPAASTTVTSFGTFQALLYTFFPAQPETVGVFNGLFAVLLFIPIAYLVKQLYPNLPGTPHGSMMLILFLPLQFYLLSIPMRDSLSVLLFFSILALGHYCLSNRNSILALTLPPLWGMMFLLRRELGMIAFLGLGAATAIEALQATDRDLSISSLTAVLGGIGAVGFGLFAEFLYPLSVVNRSVDYRARGGAAYLEGMQYSSWFDFLLVAPTRAIYFQFAPFPLHVESVFHLLTFTATPIAIVLFVSAARSLYECEYDETTAALLVVVYVAGITGYGVIDSNFGTNVRHRIVFDFLLIVLAAPVVERWALRVREWLGVVPGDRGGDHEQQQEAQELDSHVNVGGQYADDAQ</sequence>
<dbReference type="EMBL" id="BAAADV010000001">
    <property type="protein sequence ID" value="GAA0668913.1"/>
    <property type="molecule type" value="Genomic_DNA"/>
</dbReference>
<evidence type="ECO:0000313" key="4">
    <source>
        <dbReference type="Proteomes" id="UP001500420"/>
    </source>
</evidence>
<feature type="transmembrane region" description="Helical" evidence="2">
    <location>
        <begin position="218"/>
        <end position="243"/>
    </location>
</feature>
<feature type="transmembrane region" description="Helical" evidence="2">
    <location>
        <begin position="357"/>
        <end position="376"/>
    </location>
</feature>
<dbReference type="RefSeq" id="WP_343773161.1">
    <property type="nucleotide sequence ID" value="NZ_BAAADV010000001.1"/>
</dbReference>
<keyword evidence="4" id="KW-1185">Reference proteome</keyword>
<feature type="transmembrane region" description="Helical" evidence="2">
    <location>
        <begin position="327"/>
        <end position="345"/>
    </location>
</feature>
<protein>
    <recommendedName>
        <fullName evidence="5">Glycosyltransferase RgtA/B/C/D-like domain-containing protein</fullName>
    </recommendedName>
</protein>
<keyword evidence="2" id="KW-0812">Transmembrane</keyword>
<comment type="caution">
    <text evidence="3">The sequence shown here is derived from an EMBL/GenBank/DDBJ whole genome shotgun (WGS) entry which is preliminary data.</text>
</comment>
<feature type="transmembrane region" description="Helical" evidence="2">
    <location>
        <begin position="187"/>
        <end position="206"/>
    </location>
</feature>
<evidence type="ECO:0008006" key="5">
    <source>
        <dbReference type="Google" id="ProtNLM"/>
    </source>
</evidence>
<feature type="region of interest" description="Disordered" evidence="1">
    <location>
        <begin position="389"/>
        <end position="417"/>
    </location>
</feature>
<gene>
    <name evidence="3" type="ORF">GCM10009020_13480</name>
</gene>
<organism evidence="3 4">
    <name type="scientific">Natronoarchaeum mannanilyticum</name>
    <dbReference type="NCBI Taxonomy" id="926360"/>
    <lineage>
        <taxon>Archaea</taxon>
        <taxon>Methanobacteriati</taxon>
        <taxon>Methanobacteriota</taxon>
        <taxon>Stenosarchaea group</taxon>
        <taxon>Halobacteria</taxon>
        <taxon>Halobacteriales</taxon>
        <taxon>Natronoarchaeaceae</taxon>
    </lineage>
</organism>
<proteinExistence type="predicted"/>
<feature type="transmembrane region" description="Helical" evidence="2">
    <location>
        <begin position="150"/>
        <end position="167"/>
    </location>
</feature>
<feature type="transmembrane region" description="Helical" evidence="2">
    <location>
        <begin position="95"/>
        <end position="115"/>
    </location>
</feature>
<evidence type="ECO:0000256" key="2">
    <source>
        <dbReference type="SAM" id="Phobius"/>
    </source>
</evidence>
<feature type="transmembrane region" description="Helical" evidence="2">
    <location>
        <begin position="31"/>
        <end position="51"/>
    </location>
</feature>
<feature type="transmembrane region" description="Helical" evidence="2">
    <location>
        <begin position="127"/>
        <end position="144"/>
    </location>
</feature>
<evidence type="ECO:0000313" key="3">
    <source>
        <dbReference type="EMBL" id="GAA0668913.1"/>
    </source>
</evidence>